<dbReference type="InParanoid" id="A0A165BEH9"/>
<evidence type="ECO:0000313" key="2">
    <source>
        <dbReference type="EMBL" id="KZV80457.1"/>
    </source>
</evidence>
<feature type="non-terminal residue" evidence="2">
    <location>
        <position position="1"/>
    </location>
</feature>
<accession>A0A165BEH9</accession>
<name>A0A165BEH9_EXIGL</name>
<organism evidence="2 3">
    <name type="scientific">Exidia glandulosa HHB12029</name>
    <dbReference type="NCBI Taxonomy" id="1314781"/>
    <lineage>
        <taxon>Eukaryota</taxon>
        <taxon>Fungi</taxon>
        <taxon>Dikarya</taxon>
        <taxon>Basidiomycota</taxon>
        <taxon>Agaricomycotina</taxon>
        <taxon>Agaricomycetes</taxon>
        <taxon>Auriculariales</taxon>
        <taxon>Exidiaceae</taxon>
        <taxon>Exidia</taxon>
    </lineage>
</organism>
<gene>
    <name evidence="2" type="ORF">EXIGLDRAFT_583531</name>
</gene>
<feature type="transmembrane region" description="Helical" evidence="1">
    <location>
        <begin position="120"/>
        <end position="143"/>
    </location>
</feature>
<dbReference type="Proteomes" id="UP000077266">
    <property type="component" value="Unassembled WGS sequence"/>
</dbReference>
<feature type="transmembrane region" description="Helical" evidence="1">
    <location>
        <begin position="164"/>
        <end position="188"/>
    </location>
</feature>
<dbReference type="EMBL" id="KV426479">
    <property type="protein sequence ID" value="KZV80457.1"/>
    <property type="molecule type" value="Genomic_DNA"/>
</dbReference>
<protein>
    <submittedName>
        <fullName evidence="2">Uncharacterized protein</fullName>
    </submittedName>
</protein>
<feature type="non-terminal residue" evidence="2">
    <location>
        <position position="238"/>
    </location>
</feature>
<evidence type="ECO:0000256" key="1">
    <source>
        <dbReference type="SAM" id="Phobius"/>
    </source>
</evidence>
<dbReference type="AlphaFoldDB" id="A0A165BEH9"/>
<keyword evidence="1" id="KW-0812">Transmembrane</keyword>
<evidence type="ECO:0000313" key="3">
    <source>
        <dbReference type="Proteomes" id="UP000077266"/>
    </source>
</evidence>
<feature type="transmembrane region" description="Helical" evidence="1">
    <location>
        <begin position="79"/>
        <end position="100"/>
    </location>
</feature>
<keyword evidence="1" id="KW-1133">Transmembrane helix</keyword>
<proteinExistence type="predicted"/>
<sequence length="238" mass="26914">LVYISVHFVFGTIAFACHVRLNEMMFVTERNFPGGPNAFFVAHQSHWLNIVVYSLYISTAWLQDGLLIWRYFIFWERRLVMLLVPVPLLVVSFVMGILLLDHLRRPGGNVWESASFNLFTTFWAVEISMTIFITTMIVGRLIYARSRLTKTSVRRSYQTQYLTIAAMLIESGLMFSVGGIIFVVSYAYNNPFQNMVLDAVGQIQSIAPLLIILRVAQGNSATQHSSLSKTTHLGHGAA</sequence>
<keyword evidence="3" id="KW-1185">Reference proteome</keyword>
<feature type="transmembrane region" description="Helical" evidence="1">
    <location>
        <begin position="50"/>
        <end position="72"/>
    </location>
</feature>
<keyword evidence="1" id="KW-0472">Membrane</keyword>
<dbReference type="OrthoDB" id="2905268at2759"/>
<reference evidence="2 3" key="1">
    <citation type="journal article" date="2016" name="Mol. Biol. Evol.">
        <title>Comparative Genomics of Early-Diverging Mushroom-Forming Fungi Provides Insights into the Origins of Lignocellulose Decay Capabilities.</title>
        <authorList>
            <person name="Nagy L.G."/>
            <person name="Riley R."/>
            <person name="Tritt A."/>
            <person name="Adam C."/>
            <person name="Daum C."/>
            <person name="Floudas D."/>
            <person name="Sun H."/>
            <person name="Yadav J.S."/>
            <person name="Pangilinan J."/>
            <person name="Larsson K.H."/>
            <person name="Matsuura K."/>
            <person name="Barry K."/>
            <person name="Labutti K."/>
            <person name="Kuo R."/>
            <person name="Ohm R.A."/>
            <person name="Bhattacharya S.S."/>
            <person name="Shirouzu T."/>
            <person name="Yoshinaga Y."/>
            <person name="Martin F.M."/>
            <person name="Grigoriev I.V."/>
            <person name="Hibbett D.S."/>
        </authorList>
    </citation>
    <scope>NUCLEOTIDE SEQUENCE [LARGE SCALE GENOMIC DNA]</scope>
    <source>
        <strain evidence="2 3">HHB12029</strain>
    </source>
</reference>